<feature type="transmembrane region" description="Helical" evidence="10">
    <location>
        <begin position="143"/>
        <end position="167"/>
    </location>
</feature>
<dbReference type="InterPro" id="IPR027417">
    <property type="entry name" value="P-loop_NTPase"/>
</dbReference>
<accession>A0AA96LPZ1</accession>
<dbReference type="GO" id="GO:0015421">
    <property type="term" value="F:ABC-type oligopeptide transporter activity"/>
    <property type="evidence" value="ECO:0007669"/>
    <property type="project" value="TreeGrafter"/>
</dbReference>
<dbReference type="PROSITE" id="PS50929">
    <property type="entry name" value="ABC_TM1F"/>
    <property type="match status" value="1"/>
</dbReference>
<dbReference type="InterPro" id="IPR003439">
    <property type="entry name" value="ABC_transporter-like_ATP-bd"/>
</dbReference>
<dbReference type="InterPro" id="IPR003593">
    <property type="entry name" value="AAA+_ATPase"/>
</dbReference>
<dbReference type="GO" id="GO:0005524">
    <property type="term" value="F:ATP binding"/>
    <property type="evidence" value="ECO:0007669"/>
    <property type="project" value="UniProtKB-KW"/>
</dbReference>
<sequence length="663" mass="71953">MGRLSDGNRPKAKLKDVSIRRILQLFKSYWGQLMVIIGLALLAAVIGLIPPLVMKEIIDTAIPEGHVKLLAVMAFLLILLPVLSGVLGVWQNHLNTKVTQGVIRDLGQSLFHNLQRQSMAFFTDARSGEIVQRITGDVQAVQSVVTSLVVSSITQIVIVVTTIGILFTLDWKLAIISVLILPLFVLPVKKVSKLRKALRIETQKVRSDITSQLNENFGISGALLTRIFGREKQQELEFTAMNQKVMDLELRLNLVGRWFGMATSTLGPLGTAIIYIYGGYSVIMGHMTLGSIVAFTAYLGRLYMPVGTLLNLHVEVATALGVFQRIFEYQDMVPDVMDVPGARPIGTVAGRVAYKQVSFAYRPGEQGGAKQGGKPGDQGWAGQSGKPGDQGGAGQSGKPGDQGGAGQKAKPSDQSGAGQKAKPVQYALRDVTFEAQPGEMVALVGPSGAGKSTLIGMIARLYDPTAGVVEVDGVDVRDVAMASLRAQIAYVTQESFLFHATIGDNLRFAREDATREEMEAACRQAYIHDFIVSLPEGYDTMVGERGHRLSGGERQRIAIARAILKRPRILILDEATSHLDSESESYVQAALEELMQGRTTLVIAHRLSTVLAADHILVIEAGSVVERGTHSELLALEGLYARLYSTQFAKAAEVEQERANFPR</sequence>
<evidence type="ECO:0000256" key="8">
    <source>
        <dbReference type="ARBA" id="ARBA00023136"/>
    </source>
</evidence>
<organism evidence="13 14">
    <name type="scientific">Paenibacillus roseopurpureus</name>
    <dbReference type="NCBI Taxonomy" id="2918901"/>
    <lineage>
        <taxon>Bacteria</taxon>
        <taxon>Bacillati</taxon>
        <taxon>Bacillota</taxon>
        <taxon>Bacilli</taxon>
        <taxon>Bacillales</taxon>
        <taxon>Paenibacillaceae</taxon>
        <taxon>Paenibacillus</taxon>
    </lineage>
</organism>
<keyword evidence="3" id="KW-1003">Cell membrane</keyword>
<dbReference type="AlphaFoldDB" id="A0AA96LPZ1"/>
<dbReference type="Gene3D" id="3.40.50.300">
    <property type="entry name" value="P-loop containing nucleotide triphosphate hydrolases"/>
    <property type="match status" value="1"/>
</dbReference>
<evidence type="ECO:0000256" key="5">
    <source>
        <dbReference type="ARBA" id="ARBA00022741"/>
    </source>
</evidence>
<feature type="domain" description="ABC transporter" evidence="11">
    <location>
        <begin position="409"/>
        <end position="646"/>
    </location>
</feature>
<feature type="compositionally biased region" description="Gly residues" evidence="9">
    <location>
        <begin position="388"/>
        <end position="406"/>
    </location>
</feature>
<keyword evidence="14" id="KW-1185">Reference proteome</keyword>
<keyword evidence="8 10" id="KW-0472">Membrane</keyword>
<name>A0AA96LPZ1_9BACL</name>
<dbReference type="FunFam" id="3.40.50.300:FF:000221">
    <property type="entry name" value="Multidrug ABC transporter ATP-binding protein"/>
    <property type="match status" value="1"/>
</dbReference>
<dbReference type="SMART" id="SM00382">
    <property type="entry name" value="AAA"/>
    <property type="match status" value="1"/>
</dbReference>
<keyword evidence="2" id="KW-0813">Transport</keyword>
<keyword evidence="4 10" id="KW-0812">Transmembrane</keyword>
<keyword evidence="7 10" id="KW-1133">Transmembrane helix</keyword>
<dbReference type="GO" id="GO:0005886">
    <property type="term" value="C:plasma membrane"/>
    <property type="evidence" value="ECO:0007669"/>
    <property type="project" value="UniProtKB-SubCell"/>
</dbReference>
<dbReference type="GO" id="GO:0016887">
    <property type="term" value="F:ATP hydrolysis activity"/>
    <property type="evidence" value="ECO:0007669"/>
    <property type="project" value="InterPro"/>
</dbReference>
<feature type="domain" description="ABC transmembrane type-1" evidence="12">
    <location>
        <begin position="35"/>
        <end position="312"/>
    </location>
</feature>
<dbReference type="SUPFAM" id="SSF90123">
    <property type="entry name" value="ABC transporter transmembrane region"/>
    <property type="match status" value="1"/>
</dbReference>
<evidence type="ECO:0000256" key="7">
    <source>
        <dbReference type="ARBA" id="ARBA00022989"/>
    </source>
</evidence>
<feature type="transmembrane region" description="Helical" evidence="10">
    <location>
        <begin position="173"/>
        <end position="189"/>
    </location>
</feature>
<dbReference type="InterPro" id="IPR039421">
    <property type="entry name" value="Type_1_exporter"/>
</dbReference>
<dbReference type="Pfam" id="PF00005">
    <property type="entry name" value="ABC_tran"/>
    <property type="match status" value="1"/>
</dbReference>
<keyword evidence="6" id="KW-0067">ATP-binding</keyword>
<dbReference type="KEGG" id="proo:MJB10_03295"/>
<dbReference type="RefSeq" id="WP_314801704.1">
    <property type="nucleotide sequence ID" value="NZ_CP130319.1"/>
</dbReference>
<feature type="compositionally biased region" description="Gly residues" evidence="9">
    <location>
        <begin position="365"/>
        <end position="376"/>
    </location>
</feature>
<feature type="transmembrane region" description="Helical" evidence="10">
    <location>
        <begin position="69"/>
        <end position="90"/>
    </location>
</feature>
<dbReference type="CDD" id="cd18550">
    <property type="entry name" value="ABC_6TM_exporter_like"/>
    <property type="match status" value="1"/>
</dbReference>
<evidence type="ECO:0000256" key="4">
    <source>
        <dbReference type="ARBA" id="ARBA00022692"/>
    </source>
</evidence>
<feature type="transmembrane region" description="Helical" evidence="10">
    <location>
        <begin position="29"/>
        <end position="49"/>
    </location>
</feature>
<dbReference type="InterPro" id="IPR036640">
    <property type="entry name" value="ABC1_TM_sf"/>
</dbReference>
<dbReference type="PANTHER" id="PTHR43394:SF1">
    <property type="entry name" value="ATP-BINDING CASSETTE SUB-FAMILY B MEMBER 10, MITOCHONDRIAL"/>
    <property type="match status" value="1"/>
</dbReference>
<dbReference type="InterPro" id="IPR017871">
    <property type="entry name" value="ABC_transporter-like_CS"/>
</dbReference>
<evidence type="ECO:0000256" key="9">
    <source>
        <dbReference type="SAM" id="MobiDB-lite"/>
    </source>
</evidence>
<feature type="transmembrane region" description="Helical" evidence="10">
    <location>
        <begin position="283"/>
        <end position="303"/>
    </location>
</feature>
<evidence type="ECO:0000259" key="12">
    <source>
        <dbReference type="PROSITE" id="PS50929"/>
    </source>
</evidence>
<dbReference type="Gene3D" id="1.20.1560.10">
    <property type="entry name" value="ABC transporter type 1, transmembrane domain"/>
    <property type="match status" value="1"/>
</dbReference>
<dbReference type="Proteomes" id="UP001304650">
    <property type="component" value="Chromosome"/>
</dbReference>
<dbReference type="InterPro" id="IPR011527">
    <property type="entry name" value="ABC1_TM_dom"/>
</dbReference>
<evidence type="ECO:0000256" key="1">
    <source>
        <dbReference type="ARBA" id="ARBA00004651"/>
    </source>
</evidence>
<evidence type="ECO:0000256" key="2">
    <source>
        <dbReference type="ARBA" id="ARBA00022448"/>
    </source>
</evidence>
<dbReference type="PANTHER" id="PTHR43394">
    <property type="entry name" value="ATP-DEPENDENT PERMEASE MDL1, MITOCHONDRIAL"/>
    <property type="match status" value="1"/>
</dbReference>
<reference evidence="13" key="1">
    <citation type="submission" date="2022-02" db="EMBL/GenBank/DDBJ databases">
        <title>Paenibacillus sp. MBLB1832 Whole Genome Shotgun Sequencing.</title>
        <authorList>
            <person name="Hwang C.Y."/>
            <person name="Cho E.-S."/>
            <person name="Seo M.-J."/>
        </authorList>
    </citation>
    <scope>NUCLEOTIDE SEQUENCE</scope>
    <source>
        <strain evidence="13">MBLB1832</strain>
    </source>
</reference>
<comment type="subcellular location">
    <subcellularLocation>
        <location evidence="1">Cell membrane</location>
        <topology evidence="1">Multi-pass membrane protein</topology>
    </subcellularLocation>
</comment>
<feature type="region of interest" description="Disordered" evidence="9">
    <location>
        <begin position="364"/>
        <end position="421"/>
    </location>
</feature>
<evidence type="ECO:0000256" key="3">
    <source>
        <dbReference type="ARBA" id="ARBA00022475"/>
    </source>
</evidence>
<keyword evidence="5" id="KW-0547">Nucleotide-binding</keyword>
<evidence type="ECO:0000259" key="11">
    <source>
        <dbReference type="PROSITE" id="PS50893"/>
    </source>
</evidence>
<dbReference type="EMBL" id="CP130319">
    <property type="protein sequence ID" value="WNR45177.1"/>
    <property type="molecule type" value="Genomic_DNA"/>
</dbReference>
<dbReference type="Pfam" id="PF00664">
    <property type="entry name" value="ABC_membrane"/>
    <property type="match status" value="1"/>
</dbReference>
<proteinExistence type="predicted"/>
<evidence type="ECO:0000313" key="14">
    <source>
        <dbReference type="Proteomes" id="UP001304650"/>
    </source>
</evidence>
<evidence type="ECO:0000313" key="13">
    <source>
        <dbReference type="EMBL" id="WNR45177.1"/>
    </source>
</evidence>
<evidence type="ECO:0000256" key="6">
    <source>
        <dbReference type="ARBA" id="ARBA00022840"/>
    </source>
</evidence>
<gene>
    <name evidence="13" type="ORF">MJB10_03295</name>
</gene>
<dbReference type="PROSITE" id="PS00211">
    <property type="entry name" value="ABC_TRANSPORTER_1"/>
    <property type="match status" value="1"/>
</dbReference>
<dbReference type="SUPFAM" id="SSF52540">
    <property type="entry name" value="P-loop containing nucleoside triphosphate hydrolases"/>
    <property type="match status" value="1"/>
</dbReference>
<evidence type="ECO:0000256" key="10">
    <source>
        <dbReference type="SAM" id="Phobius"/>
    </source>
</evidence>
<dbReference type="PROSITE" id="PS50893">
    <property type="entry name" value="ABC_TRANSPORTER_2"/>
    <property type="match status" value="1"/>
</dbReference>
<protein>
    <submittedName>
        <fullName evidence="13">ABC transporter transmembrane domain-containing protein</fullName>
    </submittedName>
</protein>